<dbReference type="AlphaFoldDB" id="A0A316F2I6"/>
<reference evidence="3 4" key="1">
    <citation type="submission" date="2018-05" db="EMBL/GenBank/DDBJ databases">
        <title>Genomic Encyclopedia of Type Strains, Phase IV (KMG-V): Genome sequencing to study the core and pangenomes of soil and plant-associated prokaryotes.</title>
        <authorList>
            <person name="Whitman W."/>
        </authorList>
    </citation>
    <scope>NUCLEOTIDE SEQUENCE [LARGE SCALE GENOMIC DNA]</scope>
    <source>
        <strain evidence="3 4">SLV-132</strain>
    </source>
</reference>
<evidence type="ECO:0000256" key="1">
    <source>
        <dbReference type="SAM" id="MobiDB-lite"/>
    </source>
</evidence>
<proteinExistence type="predicted"/>
<protein>
    <submittedName>
        <fullName evidence="3">Uncharacterized protein</fullName>
    </submittedName>
</protein>
<gene>
    <name evidence="3" type="ORF">C7419_1012813</name>
</gene>
<keyword evidence="2" id="KW-0472">Membrane</keyword>
<organism evidence="3 4">
    <name type="scientific">Cupriavidus plantarum</name>
    <dbReference type="NCBI Taxonomy" id="942865"/>
    <lineage>
        <taxon>Bacteria</taxon>
        <taxon>Pseudomonadati</taxon>
        <taxon>Pseudomonadota</taxon>
        <taxon>Betaproteobacteria</taxon>
        <taxon>Burkholderiales</taxon>
        <taxon>Burkholderiaceae</taxon>
        <taxon>Cupriavidus</taxon>
    </lineage>
</organism>
<name>A0A316F2I6_9BURK</name>
<dbReference type="Proteomes" id="UP000245754">
    <property type="component" value="Unassembled WGS sequence"/>
</dbReference>
<sequence>MPASIQRGIPAANTTPAPHAPSPAKDRTGLRDSLGLLAALAGTLVLVSSIFWR</sequence>
<accession>A0A316F2I6</accession>
<keyword evidence="4" id="KW-1185">Reference proteome</keyword>
<keyword evidence="2" id="KW-0812">Transmembrane</keyword>
<evidence type="ECO:0000313" key="4">
    <source>
        <dbReference type="Proteomes" id="UP000245754"/>
    </source>
</evidence>
<dbReference type="EMBL" id="QGGT01000001">
    <property type="protein sequence ID" value="PWK38911.1"/>
    <property type="molecule type" value="Genomic_DNA"/>
</dbReference>
<comment type="caution">
    <text evidence="3">The sequence shown here is derived from an EMBL/GenBank/DDBJ whole genome shotgun (WGS) entry which is preliminary data.</text>
</comment>
<evidence type="ECO:0000256" key="2">
    <source>
        <dbReference type="SAM" id="Phobius"/>
    </source>
</evidence>
<feature type="transmembrane region" description="Helical" evidence="2">
    <location>
        <begin position="34"/>
        <end position="52"/>
    </location>
</feature>
<evidence type="ECO:0000313" key="3">
    <source>
        <dbReference type="EMBL" id="PWK38911.1"/>
    </source>
</evidence>
<feature type="region of interest" description="Disordered" evidence="1">
    <location>
        <begin position="1"/>
        <end position="28"/>
    </location>
</feature>
<keyword evidence="2" id="KW-1133">Transmembrane helix</keyword>